<sequence length="95" mass="10638">MRWCRSAALAVAAGKQQQRQSRRCANRRAFSLRTAAELLRMPRFWGFIVYVVGVASVYDVFDQQFANFFKSFSPVRSAVPKCLASSPPAASCSTR</sequence>
<gene>
    <name evidence="2" type="ORF">J4734_24360</name>
</gene>
<dbReference type="EMBL" id="JAGETO010000141">
    <property type="protein sequence ID" value="MBO2029599.1"/>
    <property type="molecule type" value="Genomic_DNA"/>
</dbReference>
<dbReference type="InterPro" id="IPR000576">
    <property type="entry name" value="LacY/RafB_perm_fam"/>
</dbReference>
<proteinExistence type="predicted"/>
<organism evidence="2 3">
    <name type="scientific">Klebsiella pneumoniae</name>
    <dbReference type="NCBI Taxonomy" id="573"/>
    <lineage>
        <taxon>Bacteria</taxon>
        <taxon>Pseudomonadati</taxon>
        <taxon>Pseudomonadota</taxon>
        <taxon>Gammaproteobacteria</taxon>
        <taxon>Enterobacterales</taxon>
        <taxon>Enterobacteriaceae</taxon>
        <taxon>Klebsiella/Raoultella group</taxon>
        <taxon>Klebsiella</taxon>
        <taxon>Klebsiella pneumoniae complex</taxon>
    </lineage>
</organism>
<dbReference type="Proteomes" id="UP000664620">
    <property type="component" value="Unassembled WGS sequence"/>
</dbReference>
<dbReference type="AlphaFoldDB" id="A0A939NSP7"/>
<dbReference type="GO" id="GO:0005351">
    <property type="term" value="F:carbohydrate:proton symporter activity"/>
    <property type="evidence" value="ECO:0007669"/>
    <property type="project" value="InterPro"/>
</dbReference>
<reference evidence="2" key="1">
    <citation type="submission" date="2021-03" db="EMBL/GenBank/DDBJ databases">
        <title>Molecular epidemiology and mechanisms of colistin and carbapenem resistance in Enterobacteriaceae from clinical isolates, the environment and porcine samples in Pretoria, South Africa.</title>
        <authorList>
            <person name="Bogoshi D."/>
            <person name="Mbelle N.M."/>
            <person name="Naidoo V."/>
            <person name="Osei Sekyere J."/>
        </authorList>
    </citation>
    <scope>NUCLEOTIDE SEQUENCE</scope>
    <source>
        <strain evidence="2">C034</strain>
    </source>
</reference>
<dbReference type="Gene3D" id="1.20.1250.20">
    <property type="entry name" value="MFS general substrate transporter like domains"/>
    <property type="match status" value="1"/>
</dbReference>
<dbReference type="InterPro" id="IPR036259">
    <property type="entry name" value="MFS_trans_sf"/>
</dbReference>
<keyword evidence="1" id="KW-0472">Membrane</keyword>
<feature type="transmembrane region" description="Helical" evidence="1">
    <location>
        <begin position="43"/>
        <end position="61"/>
    </location>
</feature>
<evidence type="ECO:0000313" key="3">
    <source>
        <dbReference type="Proteomes" id="UP000664620"/>
    </source>
</evidence>
<evidence type="ECO:0000313" key="2">
    <source>
        <dbReference type="EMBL" id="MBO2029599.1"/>
    </source>
</evidence>
<evidence type="ECO:0000256" key="1">
    <source>
        <dbReference type="SAM" id="Phobius"/>
    </source>
</evidence>
<dbReference type="GO" id="GO:0016020">
    <property type="term" value="C:membrane"/>
    <property type="evidence" value="ECO:0007669"/>
    <property type="project" value="InterPro"/>
</dbReference>
<accession>A0A939NSP7</accession>
<comment type="caution">
    <text evidence="2">The sequence shown here is derived from an EMBL/GenBank/DDBJ whole genome shotgun (WGS) entry which is preliminary data.</text>
</comment>
<keyword evidence="1" id="KW-0812">Transmembrane</keyword>
<name>A0A939NSP7_KLEPN</name>
<keyword evidence="1" id="KW-1133">Transmembrane helix</keyword>
<protein>
    <submittedName>
        <fullName evidence="2">MFS transporter</fullName>
    </submittedName>
</protein>
<dbReference type="Pfam" id="PF01306">
    <property type="entry name" value="LacY_symp"/>
    <property type="match status" value="1"/>
</dbReference>